<accession>A0ABT2D6L3</accession>
<organism evidence="1 2">
    <name type="scientific">Massilia terrae</name>
    <dbReference type="NCBI Taxonomy" id="1811224"/>
    <lineage>
        <taxon>Bacteria</taxon>
        <taxon>Pseudomonadati</taxon>
        <taxon>Pseudomonadota</taxon>
        <taxon>Betaproteobacteria</taxon>
        <taxon>Burkholderiales</taxon>
        <taxon>Oxalobacteraceae</taxon>
        <taxon>Telluria group</taxon>
        <taxon>Massilia</taxon>
    </lineage>
</organism>
<evidence type="ECO:0000313" key="2">
    <source>
        <dbReference type="Proteomes" id="UP001204621"/>
    </source>
</evidence>
<dbReference type="RefSeq" id="WP_258814209.1">
    <property type="nucleotide sequence ID" value="NZ_JANUGU010000012.1"/>
</dbReference>
<sequence length="62" mass="6814">MDEFDCLHHTFAKQILQAVFWFSPVTTGETPSSLNVFLSLETDEFAVSDLRPAAFAAHVGAV</sequence>
<comment type="caution">
    <text evidence="1">The sequence shown here is derived from an EMBL/GenBank/DDBJ whole genome shotgun (WGS) entry which is preliminary data.</text>
</comment>
<proteinExistence type="predicted"/>
<keyword evidence="2" id="KW-1185">Reference proteome</keyword>
<dbReference type="Proteomes" id="UP001204621">
    <property type="component" value="Unassembled WGS sequence"/>
</dbReference>
<reference evidence="1 2" key="1">
    <citation type="submission" date="2022-08" db="EMBL/GenBank/DDBJ databases">
        <title>Reclassification of Massilia species as members of the genera Telluria, Duganella, Pseudoduganella, Mokoshia gen. nov. and Zemynaea gen. nov. using orthogonal and non-orthogonal genome-based approaches.</title>
        <authorList>
            <person name="Bowman J.P."/>
        </authorList>
    </citation>
    <scope>NUCLEOTIDE SEQUENCE [LARGE SCALE GENOMIC DNA]</scope>
    <source>
        <strain evidence="1 2">JCM 31606</strain>
    </source>
</reference>
<dbReference type="EMBL" id="JANUGU010000012">
    <property type="protein sequence ID" value="MCS0661010.1"/>
    <property type="molecule type" value="Genomic_DNA"/>
</dbReference>
<evidence type="ECO:0000313" key="1">
    <source>
        <dbReference type="EMBL" id="MCS0661010.1"/>
    </source>
</evidence>
<gene>
    <name evidence="1" type="ORF">NX778_23320</name>
</gene>
<name>A0ABT2D6L3_9BURK</name>
<protein>
    <submittedName>
        <fullName evidence="1">Uncharacterized protein</fullName>
    </submittedName>
</protein>